<dbReference type="RefSeq" id="WP_353900827.1">
    <property type="nucleotide sequence ID" value="NZ_CP158970.1"/>
</dbReference>
<feature type="compositionally biased region" description="Basic residues" evidence="1">
    <location>
        <begin position="34"/>
        <end position="43"/>
    </location>
</feature>
<reference evidence="3" key="1">
    <citation type="journal article" date="2019" name="Int. J. Syst. Evol. Microbiol.">
        <title>The Global Catalogue of Microorganisms (GCM) 10K type strain sequencing project: providing services to taxonomists for standard genome sequencing and annotation.</title>
        <authorList>
            <consortium name="The Broad Institute Genomics Platform"/>
            <consortium name="The Broad Institute Genome Sequencing Center for Infectious Disease"/>
            <person name="Wu L."/>
            <person name="Ma J."/>
        </authorList>
    </citation>
    <scope>NUCLEOTIDE SEQUENCE [LARGE SCALE GENOMIC DNA]</scope>
    <source>
        <strain evidence="3">CGMCC 4.7173</strain>
    </source>
</reference>
<gene>
    <name evidence="2" type="ORF">ACFPZ4_01995</name>
</gene>
<proteinExistence type="predicted"/>
<accession>A0ABW1HJ71</accession>
<organism evidence="2 3">
    <name type="scientific">Micromonospora harpali</name>
    <dbReference type="NCBI Taxonomy" id="1490225"/>
    <lineage>
        <taxon>Bacteria</taxon>
        <taxon>Bacillati</taxon>
        <taxon>Actinomycetota</taxon>
        <taxon>Actinomycetes</taxon>
        <taxon>Micromonosporales</taxon>
        <taxon>Micromonosporaceae</taxon>
        <taxon>Micromonospora</taxon>
    </lineage>
</organism>
<comment type="caution">
    <text evidence="2">The sequence shown here is derived from an EMBL/GenBank/DDBJ whole genome shotgun (WGS) entry which is preliminary data.</text>
</comment>
<evidence type="ECO:0000313" key="3">
    <source>
        <dbReference type="Proteomes" id="UP001596207"/>
    </source>
</evidence>
<dbReference type="Proteomes" id="UP001596207">
    <property type="component" value="Unassembled WGS sequence"/>
</dbReference>
<name>A0ABW1HJ71_9ACTN</name>
<evidence type="ECO:0000256" key="1">
    <source>
        <dbReference type="SAM" id="MobiDB-lite"/>
    </source>
</evidence>
<evidence type="ECO:0000313" key="2">
    <source>
        <dbReference type="EMBL" id="MFC5940249.1"/>
    </source>
</evidence>
<keyword evidence="3" id="KW-1185">Reference proteome</keyword>
<protein>
    <submittedName>
        <fullName evidence="2">Uncharacterized protein</fullName>
    </submittedName>
</protein>
<sequence>MDSPDCPATAVRSLAALTAGQATDTGHVRFPRPGSKRKKRRQRAPSGYITGELRATSESSGGAACPISKTHKRMQDCHDQWHSLTREYHHPGHFRRELNTIIQSLRNVTFILQSEKSNIEGFDSWYEPWREKMRASRVMRWVVESRNRVVKQGDLDAKSEAKAALIAAYWAGDPPKELTKIIGPDGDQKLKLSIDVPPAASTKEQVHELASLPEFFVREGYIELTRRWVDKALPDRELADACAEAYGFMAVMLDDLHEKLGIDHGVAFGSPDGGYLVVERLPHGRLPCMVPREYAVRRLRLSNGATDVGGNRYSFSPNTKQLNKSIKKYGLSDPPPEGWDSVTSMADWCMRNARTILKKDRWHGWYVLLYKGNRQVATEALEARDRPDKMVLMRELAAAIERSGIDGLVEVGDTWQGRLVHDEQGFIVPPALQDDRREALSVVAEDAYGNRRYLISPYRRVGRRIEFDGDPIDLSDTMFANNLQPIRDAWIRMGFKAQQSQDQP</sequence>
<feature type="region of interest" description="Disordered" evidence="1">
    <location>
        <begin position="20"/>
        <end position="47"/>
    </location>
</feature>
<dbReference type="EMBL" id="JBHSQQ010000005">
    <property type="protein sequence ID" value="MFC5940249.1"/>
    <property type="molecule type" value="Genomic_DNA"/>
</dbReference>